<feature type="domain" description="RapZ C-terminal" evidence="1">
    <location>
        <begin position="3"/>
        <end position="120"/>
    </location>
</feature>
<gene>
    <name evidence="2" type="ORF">GCM10009533_42450</name>
</gene>
<dbReference type="InterPro" id="IPR053931">
    <property type="entry name" value="RapZ_C"/>
</dbReference>
<dbReference type="Proteomes" id="UP001500729">
    <property type="component" value="Unassembled WGS sequence"/>
</dbReference>
<evidence type="ECO:0000259" key="1">
    <source>
        <dbReference type="Pfam" id="PF22740"/>
    </source>
</evidence>
<dbReference type="PANTHER" id="PTHR30448">
    <property type="entry name" value="RNASE ADAPTER PROTEIN RAPZ"/>
    <property type="match status" value="1"/>
</dbReference>
<reference evidence="2 3" key="1">
    <citation type="journal article" date="2019" name="Int. J. Syst. Evol. Microbiol.">
        <title>The Global Catalogue of Microorganisms (GCM) 10K type strain sequencing project: providing services to taxonomists for standard genome sequencing and annotation.</title>
        <authorList>
            <consortium name="The Broad Institute Genomics Platform"/>
            <consortium name="The Broad Institute Genome Sequencing Center for Infectious Disease"/>
            <person name="Wu L."/>
            <person name="Ma J."/>
        </authorList>
    </citation>
    <scope>NUCLEOTIDE SEQUENCE [LARGE SCALE GENOMIC DNA]</scope>
    <source>
        <strain evidence="2 3">JCM 10303</strain>
    </source>
</reference>
<protein>
    <recommendedName>
        <fullName evidence="1">RapZ C-terminal domain-containing protein</fullName>
    </recommendedName>
</protein>
<dbReference type="EMBL" id="BAAAGS010000029">
    <property type="protein sequence ID" value="GAA0538756.1"/>
    <property type="molecule type" value="Genomic_DNA"/>
</dbReference>
<evidence type="ECO:0000313" key="3">
    <source>
        <dbReference type="Proteomes" id="UP001500729"/>
    </source>
</evidence>
<accession>A0ABN1DBJ1</accession>
<keyword evidence="3" id="KW-1185">Reference proteome</keyword>
<dbReference type="InterPro" id="IPR005337">
    <property type="entry name" value="RapZ-like"/>
</dbReference>
<dbReference type="Pfam" id="PF22740">
    <property type="entry name" value="PapZ_C"/>
    <property type="match status" value="1"/>
</dbReference>
<proteinExistence type="predicted"/>
<organism evidence="2 3">
    <name type="scientific">Saccharopolyspora erythraea</name>
    <name type="common">Streptomyces erythraeus</name>
    <dbReference type="NCBI Taxonomy" id="1836"/>
    <lineage>
        <taxon>Bacteria</taxon>
        <taxon>Bacillati</taxon>
        <taxon>Actinomycetota</taxon>
        <taxon>Actinomycetes</taxon>
        <taxon>Pseudonocardiales</taxon>
        <taxon>Pseudonocardiaceae</taxon>
        <taxon>Saccharopolyspora</taxon>
    </lineage>
</organism>
<dbReference type="RefSeq" id="WP_009946148.1">
    <property type="nucleotide sequence ID" value="NZ_BAAAGS010000029.1"/>
</dbReference>
<dbReference type="PANTHER" id="PTHR30448:SF0">
    <property type="entry name" value="RNASE ADAPTER PROTEIN RAPZ"/>
    <property type="match status" value="1"/>
</dbReference>
<evidence type="ECO:0000313" key="2">
    <source>
        <dbReference type="EMBL" id="GAA0538756.1"/>
    </source>
</evidence>
<sequence length="129" mass="13884">MIQLAITSFGYLHGPAPEATAVIDLRNHLRDPHVDPAFRQLTGFDLAVHDKVLAAPGAANMRVALAELAAALLHTGSEKLVTIALGCAGGRHRSVVLANDLANVMRVCGWQGELEHRDIDKPVIHRTTK</sequence>
<name>A0ABN1DBJ1_SACER</name>
<comment type="caution">
    <text evidence="2">The sequence shown here is derived from an EMBL/GenBank/DDBJ whole genome shotgun (WGS) entry which is preliminary data.</text>
</comment>